<keyword evidence="3 8" id="KW-0540">Nuclease</keyword>
<evidence type="ECO:0000256" key="5">
    <source>
        <dbReference type="ARBA" id="ARBA00022759"/>
    </source>
</evidence>
<dbReference type="SMART" id="SM00892">
    <property type="entry name" value="Endonuclease_NS"/>
    <property type="match status" value="1"/>
</dbReference>
<accession>A0ABQ7SB20</accession>
<evidence type="ECO:0000256" key="6">
    <source>
        <dbReference type="ARBA" id="ARBA00022801"/>
    </source>
</evidence>
<evidence type="ECO:0000256" key="7">
    <source>
        <dbReference type="ARBA" id="ARBA00022842"/>
    </source>
</evidence>
<evidence type="ECO:0000256" key="2">
    <source>
        <dbReference type="ARBA" id="ARBA00010052"/>
    </source>
</evidence>
<dbReference type="SUPFAM" id="SSF54060">
    <property type="entry name" value="His-Me finger endonucleases"/>
    <property type="match status" value="1"/>
</dbReference>
<reference evidence="12 13" key="1">
    <citation type="submission" date="2020-10" db="EMBL/GenBank/DDBJ databases">
        <authorList>
            <person name="Klimov P.B."/>
            <person name="Dyachkov S.M."/>
            <person name="Chetverikov P.E."/>
        </authorList>
    </citation>
    <scope>NUCLEOTIDE SEQUENCE [LARGE SCALE GENOMIC DNA]</scope>
    <source>
        <strain evidence="12">BMOC 18-1129-001#AD2665</strain>
        <tissue evidence="12">Entire mites</tissue>
    </source>
</reference>
<evidence type="ECO:0000313" key="12">
    <source>
        <dbReference type="EMBL" id="KAG9510618.1"/>
    </source>
</evidence>
<evidence type="ECO:0000256" key="8">
    <source>
        <dbReference type="RuleBase" id="RU366055"/>
    </source>
</evidence>
<evidence type="ECO:0000313" key="13">
    <source>
        <dbReference type="Proteomes" id="UP000825002"/>
    </source>
</evidence>
<comment type="cofactor">
    <cofactor evidence="1 8">
        <name>Mg(2+)</name>
        <dbReference type="ChEBI" id="CHEBI:18420"/>
    </cofactor>
</comment>
<keyword evidence="7" id="KW-0460">Magnesium</keyword>
<evidence type="ECO:0000256" key="4">
    <source>
        <dbReference type="ARBA" id="ARBA00022723"/>
    </source>
</evidence>
<gene>
    <name evidence="12" type="primary">cps-6</name>
    <name evidence="12" type="ORF">GZH46_00832</name>
</gene>
<dbReference type="PROSITE" id="PS01070">
    <property type="entry name" value="NUCLEASE_NON_SPEC"/>
    <property type="match status" value="1"/>
</dbReference>
<comment type="caution">
    <text evidence="12">The sequence shown here is derived from an EMBL/GenBank/DDBJ whole genome shotgun (WGS) entry which is preliminary data.</text>
</comment>
<dbReference type="InterPro" id="IPR001604">
    <property type="entry name" value="Endo_G_ENPP1-like_dom"/>
</dbReference>
<dbReference type="InterPro" id="IPR018524">
    <property type="entry name" value="DNA/RNA_endonuclease_AS"/>
</dbReference>
<dbReference type="InterPro" id="IPR040255">
    <property type="entry name" value="Non-specific_endonuclease"/>
</dbReference>
<dbReference type="EC" id="3.1.30.-" evidence="8"/>
<name>A0ABQ7SB20_9ACAR</name>
<protein>
    <recommendedName>
        <fullName evidence="8">Endonuclease</fullName>
        <ecNumber evidence="8">3.1.30.-</ecNumber>
    </recommendedName>
</protein>
<dbReference type="EMBL" id="JAIFTH010000110">
    <property type="protein sequence ID" value="KAG9510618.1"/>
    <property type="molecule type" value="Genomic_DNA"/>
</dbReference>
<feature type="chain" id="PRO_5046692804" description="Endonuclease" evidence="9">
    <location>
        <begin position="20"/>
        <end position="319"/>
    </location>
</feature>
<dbReference type="PANTHER" id="PTHR13966:SF5">
    <property type="entry name" value="ENDONUCLEASE G, MITOCHONDRIAL"/>
    <property type="match status" value="1"/>
</dbReference>
<evidence type="ECO:0000256" key="3">
    <source>
        <dbReference type="ARBA" id="ARBA00022722"/>
    </source>
</evidence>
<proteinExistence type="inferred from homology"/>
<dbReference type="InterPro" id="IPR044929">
    <property type="entry name" value="DNA/RNA_non-sp_Endonuclease_sf"/>
</dbReference>
<dbReference type="Pfam" id="PF01223">
    <property type="entry name" value="Endonuclease_NS"/>
    <property type="match status" value="1"/>
</dbReference>
<dbReference type="InterPro" id="IPR044925">
    <property type="entry name" value="His-Me_finger_sf"/>
</dbReference>
<feature type="signal peptide" evidence="9">
    <location>
        <begin position="1"/>
        <end position="19"/>
    </location>
</feature>
<dbReference type="Gene3D" id="3.40.570.10">
    <property type="entry name" value="Extracellular Endonuclease, subunit A"/>
    <property type="match status" value="1"/>
</dbReference>
<evidence type="ECO:0000259" key="11">
    <source>
        <dbReference type="SMART" id="SM00892"/>
    </source>
</evidence>
<keyword evidence="6 8" id="KW-0378">Hydrolase</keyword>
<dbReference type="Proteomes" id="UP000825002">
    <property type="component" value="Unassembled WGS sequence"/>
</dbReference>
<feature type="non-terminal residue" evidence="12">
    <location>
        <position position="1"/>
    </location>
</feature>
<dbReference type="GO" id="GO:0004519">
    <property type="term" value="F:endonuclease activity"/>
    <property type="evidence" value="ECO:0007669"/>
    <property type="project" value="UniProtKB-KW"/>
</dbReference>
<evidence type="ECO:0000256" key="9">
    <source>
        <dbReference type="SAM" id="SignalP"/>
    </source>
</evidence>
<dbReference type="SMART" id="SM00477">
    <property type="entry name" value="NUC"/>
    <property type="match status" value="1"/>
</dbReference>
<feature type="domain" description="DNA/RNA non-specific endonuclease/pyrophosphatase/phosphodiesterase" evidence="11">
    <location>
        <begin position="90"/>
        <end position="304"/>
    </location>
</feature>
<comment type="similarity">
    <text evidence="2 8">Belongs to the DNA/RNA non-specific endonuclease family.</text>
</comment>
<keyword evidence="13" id="KW-1185">Reference proteome</keyword>
<evidence type="ECO:0000256" key="1">
    <source>
        <dbReference type="ARBA" id="ARBA00001946"/>
    </source>
</evidence>
<dbReference type="PANTHER" id="PTHR13966">
    <property type="entry name" value="ENDONUCLEASE RELATED"/>
    <property type="match status" value="1"/>
</dbReference>
<dbReference type="CDD" id="cd00091">
    <property type="entry name" value="NUC"/>
    <property type="match status" value="1"/>
</dbReference>
<keyword evidence="4 8" id="KW-0479">Metal-binding</keyword>
<organism evidence="12 13">
    <name type="scientific">Fragariocoptes setiger</name>
    <dbReference type="NCBI Taxonomy" id="1670756"/>
    <lineage>
        <taxon>Eukaryota</taxon>
        <taxon>Metazoa</taxon>
        <taxon>Ecdysozoa</taxon>
        <taxon>Arthropoda</taxon>
        <taxon>Chelicerata</taxon>
        <taxon>Arachnida</taxon>
        <taxon>Acari</taxon>
        <taxon>Acariformes</taxon>
        <taxon>Trombidiformes</taxon>
        <taxon>Prostigmata</taxon>
        <taxon>Eupodina</taxon>
        <taxon>Eriophyoidea</taxon>
        <taxon>Phytoptidae</taxon>
        <taxon>Fragariocoptes</taxon>
    </lineage>
</organism>
<keyword evidence="5 8" id="KW-0255">Endonuclease</keyword>
<keyword evidence="9" id="KW-0732">Signal</keyword>
<evidence type="ECO:0000259" key="10">
    <source>
        <dbReference type="SMART" id="SM00477"/>
    </source>
</evidence>
<feature type="domain" description="ENPP1-3/EXOG-like endonuclease/phosphodiesterase" evidence="10">
    <location>
        <begin position="91"/>
        <end position="304"/>
    </location>
</feature>
<dbReference type="InterPro" id="IPR020821">
    <property type="entry name" value="ENPP1-3/EXOG-like_nuc-like"/>
</dbReference>
<sequence length="319" mass="36559">MATGILKLCTAALAGTLLGLSYERLGKDIISWPSFEVAHAATPVIRDQREINQRPAHHNREPIKTDPILSAENFKHLAKYGFPSNDNIRIFDDFILSYDRRLRAAAWTFEHLTPAKLAPNSEVDRSKCDFQEDKTIHDFFRASSHDYRNSGYDRGHLAAAGNHKLRQSDVEQTFVLTNISPQKPKFNREAWNKLEKYVRYRANRAKDLYVVTGPLYLPTKESDGRMYVKYEVIGSNHVSVPTHFFKVFAYEMNEGSINLEAFLMPNDNSLNDKVNLADFRVPIDKIDSIERAAGVIFFDRLPRKALQRDLPQIPSKDFA</sequence>